<evidence type="ECO:0000259" key="4">
    <source>
        <dbReference type="PROSITE" id="PS51645"/>
    </source>
</evidence>
<keyword evidence="2" id="KW-0285">Flavoprotein</keyword>
<proteinExistence type="predicted"/>
<dbReference type="PROSITE" id="PS51645">
    <property type="entry name" value="PHR_CRY_ALPHA_BETA"/>
    <property type="match status" value="1"/>
</dbReference>
<name>A0A6C0BEU7_9ZZZZ</name>
<sequence>MISLWIITKDIRLEDNYTLAEASKNSSLVYPVFVFDEEQFRNGNSSSVHFLIESLYELNEKLKSMNSCIHIVQKNNFDAFVKGIKCNKAYILKGFTDFEKQRGVNYSSILSLTEIDDALGADRKKFLKADKTPYRVFSKMEQSVNQNGGLAFYTMNATYPNLSKLQNFDTFDFNSLKFYTGPRLPEATWKGGSNEGLLIASNKFNKVPNQDISPHVKFGTISPRLVYQCSSECQRGILWRGLYYNLMDQNMIYLKQRNIVWNNDPVKFQHWCNGTTGFDLVDAGINQLIRSGIMDNKIRMLVANFLVFVLNIDWRYGEEFFRKNLVDYDWPLNVGNWAWCAQVGIDHPRPNSLYSGKQVRIFNPDTYLNDKPERKAFRNLYISKWLPRPQNTTTKIADFNLNVAITVQYY</sequence>
<dbReference type="Pfam" id="PF03441">
    <property type="entry name" value="FAD_binding_7"/>
    <property type="match status" value="1"/>
</dbReference>
<dbReference type="SUPFAM" id="SSF48173">
    <property type="entry name" value="Cryptochrome/photolyase FAD-binding domain"/>
    <property type="match status" value="1"/>
</dbReference>
<dbReference type="InterPro" id="IPR005101">
    <property type="entry name" value="Cryptochr/Photolyase_FAD-bd"/>
</dbReference>
<dbReference type="GO" id="GO:0003904">
    <property type="term" value="F:deoxyribodipyrimidine photo-lyase activity"/>
    <property type="evidence" value="ECO:0007669"/>
    <property type="project" value="TreeGrafter"/>
</dbReference>
<dbReference type="SUPFAM" id="SSF52425">
    <property type="entry name" value="Cryptochrome/photolyase, N-terminal domain"/>
    <property type="match status" value="1"/>
</dbReference>
<evidence type="ECO:0000256" key="2">
    <source>
        <dbReference type="ARBA" id="ARBA00022630"/>
    </source>
</evidence>
<dbReference type="InterPro" id="IPR036134">
    <property type="entry name" value="Crypto/Photolyase_FAD-like_sf"/>
</dbReference>
<dbReference type="AlphaFoldDB" id="A0A6C0BEU7"/>
<protein>
    <recommendedName>
        <fullName evidence="4">Photolyase/cryptochrome alpha/beta domain-containing protein</fullName>
    </recommendedName>
</protein>
<dbReference type="Gene3D" id="3.40.50.620">
    <property type="entry name" value="HUPs"/>
    <property type="match status" value="1"/>
</dbReference>
<dbReference type="InterPro" id="IPR036155">
    <property type="entry name" value="Crypto/Photolyase_N_sf"/>
</dbReference>
<feature type="domain" description="Photolyase/cryptochrome alpha/beta" evidence="4">
    <location>
        <begin position="1"/>
        <end position="137"/>
    </location>
</feature>
<keyword evidence="3" id="KW-0274">FAD</keyword>
<dbReference type="Gene3D" id="1.25.40.80">
    <property type="match status" value="1"/>
</dbReference>
<evidence type="ECO:0000313" key="5">
    <source>
        <dbReference type="EMBL" id="QHS89928.1"/>
    </source>
</evidence>
<organism evidence="5">
    <name type="scientific">viral metagenome</name>
    <dbReference type="NCBI Taxonomy" id="1070528"/>
    <lineage>
        <taxon>unclassified sequences</taxon>
        <taxon>metagenomes</taxon>
        <taxon>organismal metagenomes</taxon>
    </lineage>
</organism>
<evidence type="ECO:0000256" key="3">
    <source>
        <dbReference type="ARBA" id="ARBA00022827"/>
    </source>
</evidence>
<comment type="cofactor">
    <cofactor evidence="1">
        <name>FAD</name>
        <dbReference type="ChEBI" id="CHEBI:57692"/>
    </cofactor>
</comment>
<dbReference type="GO" id="GO:0071949">
    <property type="term" value="F:FAD binding"/>
    <property type="evidence" value="ECO:0007669"/>
    <property type="project" value="TreeGrafter"/>
</dbReference>
<dbReference type="InterPro" id="IPR014729">
    <property type="entry name" value="Rossmann-like_a/b/a_fold"/>
</dbReference>
<dbReference type="Pfam" id="PF00875">
    <property type="entry name" value="DNA_photolyase"/>
    <property type="match status" value="1"/>
</dbReference>
<reference evidence="5" key="1">
    <citation type="journal article" date="2020" name="Nature">
        <title>Giant virus diversity and host interactions through global metagenomics.</title>
        <authorList>
            <person name="Schulz F."/>
            <person name="Roux S."/>
            <person name="Paez-Espino D."/>
            <person name="Jungbluth S."/>
            <person name="Walsh D.A."/>
            <person name="Denef V.J."/>
            <person name="McMahon K.D."/>
            <person name="Konstantinidis K.T."/>
            <person name="Eloe-Fadrosh E.A."/>
            <person name="Kyrpides N.C."/>
            <person name="Woyke T."/>
        </authorList>
    </citation>
    <scope>NUCLEOTIDE SEQUENCE</scope>
    <source>
        <strain evidence="5">GVMAG-M-3300010160-4</strain>
    </source>
</reference>
<dbReference type="EMBL" id="MN739121">
    <property type="protein sequence ID" value="QHS89928.1"/>
    <property type="molecule type" value="Genomic_DNA"/>
</dbReference>
<dbReference type="InterPro" id="IPR002081">
    <property type="entry name" value="Cryptochrome/DNA_photolyase_1"/>
</dbReference>
<dbReference type="PANTHER" id="PTHR11455:SF9">
    <property type="entry name" value="CRYPTOCHROME CIRCADIAN CLOCK 5 ISOFORM X1"/>
    <property type="match status" value="1"/>
</dbReference>
<dbReference type="GO" id="GO:0003677">
    <property type="term" value="F:DNA binding"/>
    <property type="evidence" value="ECO:0007669"/>
    <property type="project" value="TreeGrafter"/>
</dbReference>
<dbReference type="PRINTS" id="PR00147">
    <property type="entry name" value="DNAPHOTLYASE"/>
</dbReference>
<dbReference type="Gene3D" id="1.10.579.10">
    <property type="entry name" value="DNA Cyclobutane Dipyrimidine Photolyase, subunit A, domain 3"/>
    <property type="match status" value="1"/>
</dbReference>
<accession>A0A6C0BEU7</accession>
<evidence type="ECO:0000256" key="1">
    <source>
        <dbReference type="ARBA" id="ARBA00001974"/>
    </source>
</evidence>
<dbReference type="InterPro" id="IPR006050">
    <property type="entry name" value="DNA_photolyase_N"/>
</dbReference>
<dbReference type="PANTHER" id="PTHR11455">
    <property type="entry name" value="CRYPTOCHROME"/>
    <property type="match status" value="1"/>
</dbReference>